<dbReference type="Proteomes" id="UP000024816">
    <property type="component" value="Unassembled WGS sequence"/>
</dbReference>
<comment type="caution">
    <text evidence="4">The sequence shown here is derived from an EMBL/GenBank/DDBJ whole genome shotgun (WGS) entry which is preliminary data.</text>
</comment>
<comment type="similarity">
    <text evidence="1 2">Belongs to the enoyl-CoA hydratase/isomerase family.</text>
</comment>
<dbReference type="NCBIfam" id="NF006128">
    <property type="entry name" value="PRK08272.1"/>
    <property type="match status" value="1"/>
</dbReference>
<name>A0A059FIH1_9PROT</name>
<keyword evidence="4" id="KW-0456">Lyase</keyword>
<dbReference type="PATRIC" id="fig|1280952.3.peg.876"/>
<evidence type="ECO:0000256" key="3">
    <source>
        <dbReference type="SAM" id="MobiDB-lite"/>
    </source>
</evidence>
<proteinExistence type="inferred from homology"/>
<dbReference type="EC" id="4.2.1.17" evidence="4"/>
<reference evidence="4 5" key="1">
    <citation type="journal article" date="2014" name="Antonie Van Leeuwenhoek">
        <title>Hyphomonas beringensis sp. nov. and Hyphomonas chukchiensis sp. nov., isolated from surface seawater of the Bering Sea and Chukchi Sea.</title>
        <authorList>
            <person name="Li C."/>
            <person name="Lai Q."/>
            <person name="Li G."/>
            <person name="Dong C."/>
            <person name="Wang J."/>
            <person name="Liao Y."/>
            <person name="Shao Z."/>
        </authorList>
    </citation>
    <scope>NUCLEOTIDE SEQUENCE [LARGE SCALE GENOMIC DNA]</scope>
    <source>
        <strain evidence="4 5">VP2</strain>
    </source>
</reference>
<dbReference type="Gene3D" id="3.90.226.10">
    <property type="entry name" value="2-enoyl-CoA Hydratase, Chain A, domain 1"/>
    <property type="match status" value="1"/>
</dbReference>
<dbReference type="STRING" id="1280952.HJA_04421"/>
<dbReference type="InterPro" id="IPR018376">
    <property type="entry name" value="Enoyl-CoA_hyd/isom_CS"/>
</dbReference>
<dbReference type="InterPro" id="IPR001753">
    <property type="entry name" value="Enoyl-CoA_hydra/iso"/>
</dbReference>
<dbReference type="GO" id="GO:0004300">
    <property type="term" value="F:enoyl-CoA hydratase activity"/>
    <property type="evidence" value="ECO:0007669"/>
    <property type="project" value="UniProtKB-EC"/>
</dbReference>
<dbReference type="InterPro" id="IPR029045">
    <property type="entry name" value="ClpP/crotonase-like_dom_sf"/>
</dbReference>
<feature type="region of interest" description="Disordered" evidence="3">
    <location>
        <begin position="291"/>
        <end position="310"/>
    </location>
</feature>
<sequence length="310" mass="33804">MEEGGTVSRFETLLYSTQDGHARITLNRPDKLNALSYVMQAELSAALWEADNDRDVHCVILEGAGRAFCAGYDLSGADGDVPVSPVEDKDARSYRGHRSIDDDAWQLERQQRWRMALFDMHKPVIAKVHGYCLAGGCDLALLADMVIAADDATFGFPPARDLGALPNNFWVYNCGPQWAKRLLLTGDTVTGTEAQAIGLILKAVPGEHLEDEVVGLAGRMAKIDPDLLSANKRIVNLAMELMGARTLQRLAVENDVRGHNTRAADGFRASVAEKGLKATLRARDAAFGDGRARVFGPETRDENGRLTDDP</sequence>
<dbReference type="PANTHER" id="PTHR43802">
    <property type="entry name" value="ENOYL-COA HYDRATASE"/>
    <property type="match status" value="1"/>
</dbReference>
<gene>
    <name evidence="4" type="ORF">HJA_04421</name>
</gene>
<dbReference type="OrthoDB" id="5730382at2"/>
<organism evidence="4 5">
    <name type="scientific">Hyphomonas jannaschiana VP2</name>
    <dbReference type="NCBI Taxonomy" id="1280952"/>
    <lineage>
        <taxon>Bacteria</taxon>
        <taxon>Pseudomonadati</taxon>
        <taxon>Pseudomonadota</taxon>
        <taxon>Alphaproteobacteria</taxon>
        <taxon>Hyphomonadales</taxon>
        <taxon>Hyphomonadaceae</taxon>
        <taxon>Hyphomonas</taxon>
    </lineage>
</organism>
<evidence type="ECO:0000313" key="4">
    <source>
        <dbReference type="EMBL" id="KCZ90445.1"/>
    </source>
</evidence>
<keyword evidence="5" id="KW-1185">Reference proteome</keyword>
<dbReference type="EMBL" id="ARYJ01000002">
    <property type="protein sequence ID" value="KCZ90445.1"/>
    <property type="molecule type" value="Genomic_DNA"/>
</dbReference>
<dbReference type="Pfam" id="PF00378">
    <property type="entry name" value="ECH_1"/>
    <property type="match status" value="1"/>
</dbReference>
<evidence type="ECO:0000313" key="5">
    <source>
        <dbReference type="Proteomes" id="UP000024816"/>
    </source>
</evidence>
<dbReference type="PROSITE" id="PS00166">
    <property type="entry name" value="ENOYL_COA_HYDRATASE"/>
    <property type="match status" value="1"/>
</dbReference>
<accession>A0A059FIH1</accession>
<dbReference type="eggNOG" id="COG1024">
    <property type="taxonomic scope" value="Bacteria"/>
</dbReference>
<evidence type="ECO:0000256" key="2">
    <source>
        <dbReference type="RuleBase" id="RU003707"/>
    </source>
</evidence>
<dbReference type="AlphaFoldDB" id="A0A059FIH1"/>
<evidence type="ECO:0000256" key="1">
    <source>
        <dbReference type="ARBA" id="ARBA00005254"/>
    </source>
</evidence>
<protein>
    <submittedName>
        <fullName evidence="4">Enoyl-CoA hydratase</fullName>
        <ecNumber evidence="4">4.2.1.17</ecNumber>
    </submittedName>
</protein>
<dbReference type="PANTHER" id="PTHR43802:SF1">
    <property type="entry name" value="IP11341P-RELATED"/>
    <property type="match status" value="1"/>
</dbReference>
<dbReference type="CDD" id="cd06558">
    <property type="entry name" value="crotonase-like"/>
    <property type="match status" value="1"/>
</dbReference>
<dbReference type="SUPFAM" id="SSF52096">
    <property type="entry name" value="ClpP/crotonase"/>
    <property type="match status" value="1"/>
</dbReference>